<dbReference type="EMBL" id="WJPP01000002">
    <property type="protein sequence ID" value="MRH77896.1"/>
    <property type="molecule type" value="Genomic_DNA"/>
</dbReference>
<dbReference type="UniPathway" id="UPA00917"/>
<comment type="caution">
    <text evidence="5">The sequence shown here is derived from an EMBL/GenBank/DDBJ whole genome shotgun (WGS) entry which is preliminary data.</text>
</comment>
<name>A0A6N7QN72_9GAMM</name>
<accession>A0A6N7QN72</accession>
<organism evidence="5 6">
    <name type="scientific">Spiribacter salilacus</name>
    <dbReference type="NCBI Taxonomy" id="2664894"/>
    <lineage>
        <taxon>Bacteria</taxon>
        <taxon>Pseudomonadati</taxon>
        <taxon>Pseudomonadota</taxon>
        <taxon>Gammaproteobacteria</taxon>
        <taxon>Chromatiales</taxon>
        <taxon>Ectothiorhodospiraceae</taxon>
        <taxon>Spiribacter</taxon>
    </lineage>
</organism>
<evidence type="ECO:0000313" key="6">
    <source>
        <dbReference type="Proteomes" id="UP000433788"/>
    </source>
</evidence>
<dbReference type="Proteomes" id="UP000433788">
    <property type="component" value="Unassembled WGS sequence"/>
</dbReference>
<evidence type="ECO:0000313" key="5">
    <source>
        <dbReference type="EMBL" id="MRH77896.1"/>
    </source>
</evidence>
<evidence type="ECO:0000256" key="2">
    <source>
        <dbReference type="ARBA" id="ARBA00019066"/>
    </source>
</evidence>
<comment type="pathway">
    <text evidence="1">Biopolymer metabolism; poly-(R)-3-hydroxybutanoate biosynthesis.</text>
</comment>
<feature type="coiled-coil region" evidence="4">
    <location>
        <begin position="170"/>
        <end position="201"/>
    </location>
</feature>
<protein>
    <recommendedName>
        <fullName evidence="2">Poly(3-hydroxyalkanoate) polymerase subunit PhaE</fullName>
    </recommendedName>
</protein>
<dbReference type="Gene3D" id="1.20.1270.60">
    <property type="entry name" value="Arfaptin homology (AH) domain/BAR domain"/>
    <property type="match status" value="1"/>
</dbReference>
<evidence type="ECO:0000256" key="4">
    <source>
        <dbReference type="SAM" id="Coils"/>
    </source>
</evidence>
<evidence type="ECO:0000256" key="3">
    <source>
        <dbReference type="ARBA" id="ARBA00022752"/>
    </source>
</evidence>
<dbReference type="InterPro" id="IPR010123">
    <property type="entry name" value="PHA_synth_III_E"/>
</dbReference>
<dbReference type="Pfam" id="PF09712">
    <property type="entry name" value="PHA_synth_III_E"/>
    <property type="match status" value="1"/>
</dbReference>
<gene>
    <name evidence="5" type="ORF">GH984_04180</name>
</gene>
<evidence type="ECO:0000256" key="1">
    <source>
        <dbReference type="ARBA" id="ARBA00004683"/>
    </source>
</evidence>
<dbReference type="GO" id="GO:0042619">
    <property type="term" value="P:poly-hydroxybutyrate biosynthetic process"/>
    <property type="evidence" value="ECO:0007669"/>
    <property type="project" value="UniProtKB-KW"/>
</dbReference>
<sequence>MGGGTHAGGIMVTGQGNDPLGIMELLHKSTQALNEAESPEAAIQALREQWAEMPILGPFPQRQQLLQDLAGDSARYQQAINQQLSAAQAFFNDCLGEFQASIEADETAPDDWAARWIAIAEPRYEAWLDQPETQDNIAELINAWSAYTKTLRALTDEMLEDLGMPSSRGLDDIAEELQRMRRRYRQQLNELRADIEALKAAQAASDG</sequence>
<keyword evidence="4" id="KW-0175">Coiled coil</keyword>
<dbReference type="InterPro" id="IPR027267">
    <property type="entry name" value="AH/BAR_dom_sf"/>
</dbReference>
<reference evidence="5 6" key="1">
    <citation type="submission" date="2019-11" db="EMBL/GenBank/DDBJ databases">
        <authorList>
            <person name="Zhang X.Y."/>
        </authorList>
    </citation>
    <scope>NUCLEOTIDE SEQUENCE [LARGE SCALE GENOMIC DNA]</scope>
    <source>
        <strain evidence="5 6">C176</strain>
    </source>
</reference>
<proteinExistence type="predicted"/>
<keyword evidence="3" id="KW-0583">PHB biosynthesis</keyword>
<dbReference type="AlphaFoldDB" id="A0A6N7QN72"/>
<keyword evidence="6" id="KW-1185">Reference proteome</keyword>